<proteinExistence type="predicted"/>
<keyword evidence="3" id="KW-1185">Reference proteome</keyword>
<dbReference type="EMBL" id="JACAZI010000019">
    <property type="protein sequence ID" value="KAF7340312.1"/>
    <property type="molecule type" value="Genomic_DNA"/>
</dbReference>
<dbReference type="AlphaFoldDB" id="A0A8H6XGY1"/>
<organism evidence="2 3">
    <name type="scientific">Mycena venus</name>
    <dbReference type="NCBI Taxonomy" id="2733690"/>
    <lineage>
        <taxon>Eukaryota</taxon>
        <taxon>Fungi</taxon>
        <taxon>Dikarya</taxon>
        <taxon>Basidiomycota</taxon>
        <taxon>Agaricomycotina</taxon>
        <taxon>Agaricomycetes</taxon>
        <taxon>Agaricomycetidae</taxon>
        <taxon>Agaricales</taxon>
        <taxon>Marasmiineae</taxon>
        <taxon>Mycenaceae</taxon>
        <taxon>Mycena</taxon>
    </lineage>
</organism>
<name>A0A8H6XGY1_9AGAR</name>
<dbReference type="Proteomes" id="UP000620124">
    <property type="component" value="Unassembled WGS sequence"/>
</dbReference>
<evidence type="ECO:0000313" key="3">
    <source>
        <dbReference type="Proteomes" id="UP000620124"/>
    </source>
</evidence>
<feature type="signal peptide" evidence="1">
    <location>
        <begin position="1"/>
        <end position="18"/>
    </location>
</feature>
<feature type="chain" id="PRO_5034156957" evidence="1">
    <location>
        <begin position="19"/>
        <end position="296"/>
    </location>
</feature>
<accession>A0A8H6XGY1</accession>
<protein>
    <submittedName>
        <fullName evidence="2">Uncharacterized protein</fullName>
    </submittedName>
</protein>
<gene>
    <name evidence="2" type="ORF">MVEN_01950300</name>
</gene>
<reference evidence="2" key="1">
    <citation type="submission" date="2020-05" db="EMBL/GenBank/DDBJ databases">
        <title>Mycena genomes resolve the evolution of fungal bioluminescence.</title>
        <authorList>
            <person name="Tsai I.J."/>
        </authorList>
    </citation>
    <scope>NUCLEOTIDE SEQUENCE</scope>
    <source>
        <strain evidence="2">CCC161011</strain>
    </source>
</reference>
<dbReference type="PROSITE" id="PS51257">
    <property type="entry name" value="PROKAR_LIPOPROTEIN"/>
    <property type="match status" value="1"/>
</dbReference>
<keyword evidence="1" id="KW-0732">Signal</keyword>
<evidence type="ECO:0000256" key="1">
    <source>
        <dbReference type="SAM" id="SignalP"/>
    </source>
</evidence>
<sequence>MRLPIHVIPLALAGSACAAPTLQQMLGFLQKFSLDFSYPQITEAAKSINYTGFAENVVGRVDVTGTFVGRELNTEYIFGLFSGLATGASASTPLLGSLSTGLWCIDLVVENNLLIATTRRDFNWTVAIVPTLWSVKFLFNEEGLVTQYDAILYRASAPLRRYLAKAREAPEEGARPSSPHPHTVSIQTRAALYICSQHEKYCLGSNKQYKSTKACIEFVLHKIPLGEIWQGGQNTAFCRYVHTPMLPFRPAVHCPHVGPTGGDMYFDHTYESLLENPFPQPFSALPNNSTLSAIGL</sequence>
<comment type="caution">
    <text evidence="2">The sequence shown here is derived from an EMBL/GenBank/DDBJ whole genome shotgun (WGS) entry which is preliminary data.</text>
</comment>
<evidence type="ECO:0000313" key="2">
    <source>
        <dbReference type="EMBL" id="KAF7340312.1"/>
    </source>
</evidence>
<dbReference type="OrthoDB" id="10010954at2759"/>